<name>A0A3M7QSJ0_BRAPC</name>
<sequence length="128" mass="14355">MISSDDYLKGQVLTKVTNPIRNMVATRANSASGLLHKWTRSATFSTRNGNWSFISSSYVISLNFCNFFLFVYFVNLSKVLALARSRIRLIVFKSDQNLASIDPASRVEHGQKLALATHFPMLHNATAK</sequence>
<comment type="caution">
    <text evidence="2">The sequence shown here is derived from an EMBL/GenBank/DDBJ whole genome shotgun (WGS) entry which is preliminary data.</text>
</comment>
<evidence type="ECO:0000256" key="1">
    <source>
        <dbReference type="SAM" id="Phobius"/>
    </source>
</evidence>
<keyword evidence="1" id="KW-1133">Transmembrane helix</keyword>
<reference evidence="2 3" key="1">
    <citation type="journal article" date="2018" name="Sci. Rep.">
        <title>Genomic signatures of local adaptation to the degree of environmental predictability in rotifers.</title>
        <authorList>
            <person name="Franch-Gras L."/>
            <person name="Hahn C."/>
            <person name="Garcia-Roger E.M."/>
            <person name="Carmona M.J."/>
            <person name="Serra M."/>
            <person name="Gomez A."/>
        </authorList>
    </citation>
    <scope>NUCLEOTIDE SEQUENCE [LARGE SCALE GENOMIC DNA]</scope>
    <source>
        <strain evidence="2">HYR1</strain>
    </source>
</reference>
<keyword evidence="3" id="KW-1185">Reference proteome</keyword>
<keyword evidence="1" id="KW-0472">Membrane</keyword>
<gene>
    <name evidence="2" type="ORF">BpHYR1_006906</name>
</gene>
<organism evidence="2 3">
    <name type="scientific">Brachionus plicatilis</name>
    <name type="common">Marine rotifer</name>
    <name type="synonym">Brachionus muelleri</name>
    <dbReference type="NCBI Taxonomy" id="10195"/>
    <lineage>
        <taxon>Eukaryota</taxon>
        <taxon>Metazoa</taxon>
        <taxon>Spiralia</taxon>
        <taxon>Gnathifera</taxon>
        <taxon>Rotifera</taxon>
        <taxon>Eurotatoria</taxon>
        <taxon>Monogononta</taxon>
        <taxon>Pseudotrocha</taxon>
        <taxon>Ploima</taxon>
        <taxon>Brachionidae</taxon>
        <taxon>Brachionus</taxon>
    </lineage>
</organism>
<protein>
    <submittedName>
        <fullName evidence="2">Uncharacterized protein</fullName>
    </submittedName>
</protein>
<accession>A0A3M7QSJ0</accession>
<proteinExistence type="predicted"/>
<keyword evidence="1" id="KW-0812">Transmembrane</keyword>
<feature type="transmembrane region" description="Helical" evidence="1">
    <location>
        <begin position="58"/>
        <end position="83"/>
    </location>
</feature>
<dbReference type="Proteomes" id="UP000276133">
    <property type="component" value="Unassembled WGS sequence"/>
</dbReference>
<dbReference type="EMBL" id="REGN01005265">
    <property type="protein sequence ID" value="RNA14064.1"/>
    <property type="molecule type" value="Genomic_DNA"/>
</dbReference>
<dbReference type="AlphaFoldDB" id="A0A3M7QSJ0"/>
<evidence type="ECO:0000313" key="3">
    <source>
        <dbReference type="Proteomes" id="UP000276133"/>
    </source>
</evidence>
<evidence type="ECO:0000313" key="2">
    <source>
        <dbReference type="EMBL" id="RNA14064.1"/>
    </source>
</evidence>